<feature type="domain" description="Leucine-binding protein" evidence="3">
    <location>
        <begin position="39"/>
        <end position="379"/>
    </location>
</feature>
<sequence length="391" mass="42951">MMTIRTLFCLFLLIIATGTRADLPPVLIGIDAEFGVVGSTSAQAIRLGAQIAVDEINAGGGVLGGRLLALVEKDDHSVPARFIKNLHELAADPNVVAILCGRYSPVVVEAIPDIHQLKLPLLDPWAAADPITAHDFRPNYIFRLSLRDTWAVQVMIRHAEQRGIRKIGILVPNTEWGRSNLKAAETLRQTDSQFTLVDVQWFNWGDNSLLDQYQALRKAGAEGVLFVSNEREGVIFIKEIAALPREQRLPIFAAWGITGGNLFQNAGPALKEVDLAVVQTYSFIGAHDPVAQRVVQDARHYGVDSPRRILSPVGVAHAYDLVQILARAIQIAGSTDRSAIRDALEKVTDYAGLVKTYPQPFTSDRHEALSPQEVFMARYAEDGAIIRIDSK</sequence>
<dbReference type="InterPro" id="IPR051010">
    <property type="entry name" value="BCAA_transport"/>
</dbReference>
<dbReference type="OrthoDB" id="9147078at2"/>
<evidence type="ECO:0000313" key="5">
    <source>
        <dbReference type="Proteomes" id="UP000019184"/>
    </source>
</evidence>
<evidence type="ECO:0000256" key="1">
    <source>
        <dbReference type="ARBA" id="ARBA00010062"/>
    </source>
</evidence>
<dbReference type="PANTHER" id="PTHR30483">
    <property type="entry name" value="LEUCINE-SPECIFIC-BINDING PROTEIN"/>
    <property type="match status" value="1"/>
</dbReference>
<dbReference type="Pfam" id="PF13458">
    <property type="entry name" value="Peripla_BP_6"/>
    <property type="match status" value="1"/>
</dbReference>
<gene>
    <name evidence="4" type="ORF">BN874_830064</name>
</gene>
<dbReference type="AlphaFoldDB" id="A0A7U7J6A8"/>
<keyword evidence="5" id="KW-1185">Reference proteome</keyword>
<protein>
    <recommendedName>
        <fullName evidence="3">Leucine-binding protein domain-containing protein</fullName>
    </recommendedName>
</protein>
<evidence type="ECO:0000313" key="4">
    <source>
        <dbReference type="EMBL" id="CDH47511.1"/>
    </source>
</evidence>
<dbReference type="EMBL" id="CBTK010000302">
    <property type="protein sequence ID" value="CDH47511.1"/>
    <property type="molecule type" value="Genomic_DNA"/>
</dbReference>
<evidence type="ECO:0000259" key="3">
    <source>
        <dbReference type="Pfam" id="PF13458"/>
    </source>
</evidence>
<dbReference type="RefSeq" id="WP_051498148.1">
    <property type="nucleotide sequence ID" value="NZ_CBTK010000302.1"/>
</dbReference>
<organism evidence="4 5">
    <name type="scientific">Candidatus Contendobacter odensis Run_B_J11</name>
    <dbReference type="NCBI Taxonomy" id="1400861"/>
    <lineage>
        <taxon>Bacteria</taxon>
        <taxon>Pseudomonadati</taxon>
        <taxon>Pseudomonadota</taxon>
        <taxon>Gammaproteobacteria</taxon>
        <taxon>Candidatus Competibacteraceae</taxon>
        <taxon>Candidatus Contendibacter</taxon>
    </lineage>
</organism>
<dbReference type="SUPFAM" id="SSF53822">
    <property type="entry name" value="Periplasmic binding protein-like I"/>
    <property type="match status" value="1"/>
</dbReference>
<comment type="caution">
    <text evidence="4">The sequence shown here is derived from an EMBL/GenBank/DDBJ whole genome shotgun (WGS) entry which is preliminary data.</text>
</comment>
<accession>A0A7U7J6A8</accession>
<proteinExistence type="inferred from homology"/>
<keyword evidence="2" id="KW-0732">Signal</keyword>
<evidence type="ECO:0000256" key="2">
    <source>
        <dbReference type="ARBA" id="ARBA00022729"/>
    </source>
</evidence>
<dbReference type="Gene3D" id="3.40.50.2300">
    <property type="match status" value="2"/>
</dbReference>
<comment type="similarity">
    <text evidence="1">Belongs to the leucine-binding protein family.</text>
</comment>
<dbReference type="InterPro" id="IPR028081">
    <property type="entry name" value="Leu-bd"/>
</dbReference>
<dbReference type="CDD" id="cd19979">
    <property type="entry name" value="PBP1_ABC_ligand_binding-like"/>
    <property type="match status" value="1"/>
</dbReference>
<dbReference type="PANTHER" id="PTHR30483:SF6">
    <property type="entry name" value="PERIPLASMIC BINDING PROTEIN OF ABC TRANSPORTER FOR NATURAL AMINO ACIDS"/>
    <property type="match status" value="1"/>
</dbReference>
<reference evidence="4 5" key="1">
    <citation type="journal article" date="2014" name="ISME J.">
        <title>Candidatus Competibacter-lineage genomes retrieved from metagenomes reveal functional metabolic diversity.</title>
        <authorList>
            <person name="McIlroy S.J."/>
            <person name="Albertsen M."/>
            <person name="Andresen E.K."/>
            <person name="Saunders A.M."/>
            <person name="Kristiansen R."/>
            <person name="Stokholm-Bjerregaard M."/>
            <person name="Nielsen K.L."/>
            <person name="Nielsen P.H."/>
        </authorList>
    </citation>
    <scope>NUCLEOTIDE SEQUENCE [LARGE SCALE GENOMIC DNA]</scope>
    <source>
        <strain evidence="4 5">Run_B_J11</strain>
    </source>
</reference>
<dbReference type="InterPro" id="IPR028082">
    <property type="entry name" value="Peripla_BP_I"/>
</dbReference>
<dbReference type="Proteomes" id="UP000019184">
    <property type="component" value="Unassembled WGS sequence"/>
</dbReference>
<name>A0A7U7J6A8_9GAMM</name>